<proteinExistence type="predicted"/>
<evidence type="ECO:0000313" key="2">
    <source>
        <dbReference type="EMBL" id="TVU45036.1"/>
    </source>
</evidence>
<comment type="caution">
    <text evidence="2">The sequence shown here is derived from an EMBL/GenBank/DDBJ whole genome shotgun (WGS) entry which is preliminary data.</text>
</comment>
<reference evidence="2 3" key="1">
    <citation type="journal article" date="2019" name="Sci. Rep.">
        <title>A high-quality genome of Eragrostis curvula grass provides insights into Poaceae evolution and supports new strategies to enhance forage quality.</title>
        <authorList>
            <person name="Carballo J."/>
            <person name="Santos B.A.C.M."/>
            <person name="Zappacosta D."/>
            <person name="Garbus I."/>
            <person name="Selva J.P."/>
            <person name="Gallo C.A."/>
            <person name="Diaz A."/>
            <person name="Albertini E."/>
            <person name="Caccamo M."/>
            <person name="Echenique V."/>
        </authorList>
    </citation>
    <scope>NUCLEOTIDE SEQUENCE [LARGE SCALE GENOMIC DNA]</scope>
    <source>
        <strain evidence="3">cv. Victoria</strain>
        <tissue evidence="2">Leaf</tissue>
    </source>
</reference>
<sequence length="418" mass="46074">MALILDWIRILTAKLQRPAAAPPSEEEKKGAGRVSNNKERTTTSKKQSSSLYLVFDDWSKGYTIRNLSLSSGDNPSSHLPAPISRFEAQRGLPAHVAATFDSKIIATQPVLVPALSDDDGAAASSSVPSKNIVPVFDVRTRSLRYCPRPSPGHGADPVYFPVDGGRLFALAAGGCFEVLRPPAADRTDRLPAPPFESRNVTSYALHPDGQTIFVSVKKDACVATFTFDTTDHALEDAGGNAWKPHGAWSLPFAGRGLYHPELDAWVGLSRDDRGRLCSCDVMPPTTISECDDASDDRQRLDRKLCRERMFNPESYEKHFGATLVYMGGARSNFCLVESITIRDDDSDDEMDDDCKMEEEEEQDGSRSTSCRWIRLTTFCLKYDGSGNLTYGNSRHVRCYKAPDAATEPMLTSPVAFWM</sequence>
<evidence type="ECO:0000256" key="1">
    <source>
        <dbReference type="SAM" id="MobiDB-lite"/>
    </source>
</evidence>
<evidence type="ECO:0008006" key="4">
    <source>
        <dbReference type="Google" id="ProtNLM"/>
    </source>
</evidence>
<dbReference type="Pfam" id="PF07893">
    <property type="entry name" value="DUF1668"/>
    <property type="match status" value="1"/>
</dbReference>
<accession>A0A5J9WAK9</accession>
<evidence type="ECO:0000313" key="3">
    <source>
        <dbReference type="Proteomes" id="UP000324897"/>
    </source>
</evidence>
<name>A0A5J9WAK9_9POAL</name>
<feature type="compositionally biased region" description="Basic and acidic residues" evidence="1">
    <location>
        <begin position="25"/>
        <end position="42"/>
    </location>
</feature>
<dbReference type="PANTHER" id="PTHR33085">
    <property type="entry name" value="OS12G0113100 PROTEIN-RELATED"/>
    <property type="match status" value="1"/>
</dbReference>
<gene>
    <name evidence="2" type="ORF">EJB05_04505</name>
</gene>
<dbReference type="Proteomes" id="UP000324897">
    <property type="component" value="Chromosome 5"/>
</dbReference>
<dbReference type="SUPFAM" id="SSF50974">
    <property type="entry name" value="Nitrous oxide reductase, N-terminal domain"/>
    <property type="match status" value="1"/>
</dbReference>
<feature type="non-terminal residue" evidence="2">
    <location>
        <position position="1"/>
    </location>
</feature>
<dbReference type="AlphaFoldDB" id="A0A5J9WAK9"/>
<dbReference type="InterPro" id="IPR012871">
    <property type="entry name" value="DUF1668_ORYSA"/>
</dbReference>
<protein>
    <recommendedName>
        <fullName evidence="4">DUF295 domain-containing protein</fullName>
    </recommendedName>
</protein>
<dbReference type="Gramene" id="TVU45036">
    <property type="protein sequence ID" value="TVU45036"/>
    <property type="gene ID" value="EJB05_04505"/>
</dbReference>
<keyword evidence="3" id="KW-1185">Reference proteome</keyword>
<dbReference type="InterPro" id="IPR011045">
    <property type="entry name" value="N2O_reductase_N"/>
</dbReference>
<feature type="region of interest" description="Disordered" evidence="1">
    <location>
        <begin position="18"/>
        <end position="46"/>
    </location>
</feature>
<dbReference type="OrthoDB" id="635005at2759"/>
<organism evidence="2 3">
    <name type="scientific">Eragrostis curvula</name>
    <name type="common">weeping love grass</name>
    <dbReference type="NCBI Taxonomy" id="38414"/>
    <lineage>
        <taxon>Eukaryota</taxon>
        <taxon>Viridiplantae</taxon>
        <taxon>Streptophyta</taxon>
        <taxon>Embryophyta</taxon>
        <taxon>Tracheophyta</taxon>
        <taxon>Spermatophyta</taxon>
        <taxon>Magnoliopsida</taxon>
        <taxon>Liliopsida</taxon>
        <taxon>Poales</taxon>
        <taxon>Poaceae</taxon>
        <taxon>PACMAD clade</taxon>
        <taxon>Chloridoideae</taxon>
        <taxon>Eragrostideae</taxon>
        <taxon>Eragrostidinae</taxon>
        <taxon>Eragrostis</taxon>
    </lineage>
</organism>
<dbReference type="EMBL" id="RWGY01000004">
    <property type="protein sequence ID" value="TVU45036.1"/>
    <property type="molecule type" value="Genomic_DNA"/>
</dbReference>
<dbReference type="PANTHER" id="PTHR33085:SF62">
    <property type="entry name" value="OS03G0632600 PROTEIN"/>
    <property type="match status" value="1"/>
</dbReference>